<dbReference type="RefSeq" id="WP_044048899.1">
    <property type="nucleotide sequence ID" value="NZ_CP003984.1"/>
</dbReference>
<evidence type="ECO:0000259" key="2">
    <source>
        <dbReference type="Pfam" id="PF01266"/>
    </source>
</evidence>
<protein>
    <submittedName>
        <fullName evidence="3">FAD dependent oxidoreductase</fullName>
    </submittedName>
</protein>
<dbReference type="KEGG" id="ptp:RCA23_c04840"/>
<evidence type="ECO:0000313" key="4">
    <source>
        <dbReference type="Proteomes" id="UP000028680"/>
    </source>
</evidence>
<dbReference type="SUPFAM" id="SSF51905">
    <property type="entry name" value="FAD/NAD(P)-binding domain"/>
    <property type="match status" value="1"/>
</dbReference>
<dbReference type="GO" id="GO:0005737">
    <property type="term" value="C:cytoplasm"/>
    <property type="evidence" value="ECO:0007669"/>
    <property type="project" value="TreeGrafter"/>
</dbReference>
<gene>
    <name evidence="3" type="ORF">RCA23_c04840</name>
</gene>
<dbReference type="InterPro" id="IPR006076">
    <property type="entry name" value="FAD-dep_OxRdtase"/>
</dbReference>
<dbReference type="GO" id="GO:0016491">
    <property type="term" value="F:oxidoreductase activity"/>
    <property type="evidence" value="ECO:0007669"/>
    <property type="project" value="UniProtKB-KW"/>
</dbReference>
<dbReference type="Gene3D" id="3.50.50.60">
    <property type="entry name" value="FAD/NAD(P)-binding domain"/>
    <property type="match status" value="1"/>
</dbReference>
<dbReference type="Proteomes" id="UP000028680">
    <property type="component" value="Chromosome"/>
</dbReference>
<sequence length="443" mass="47767">MKVSRLPIDPGPAAWADLLPPAAAAQRLEGRHTADWLVIGGGFAGLAALARLKQLHPADKIILLEASRIADGPAGRNSGFMIDLPHDLASEDYGGALNEDRRQIAANRAAIAFARQMAEEFELPYEAFNPCGKFNAAASAKGHRHNQDYARHLTRMGEPWEMYDAAQMAELTGTGYYQSGLFTPGTVMLQPAMYIRGIARGLASHHALILENSPVTALDHNGDWSATTPSGQVTAPRVILAVNGHANSFGLYPQQLIHVFTYASMTRALTAQEVKTLGGARNWGATPADPLGTTVRRISGMGGDRIIIRNRATFDPSMQVSERRIRAVSRSHDASFSARFPALRHVSMQYRWGGRLCLSRNNVAAFGEVMPGLYSACCQNGLGTAKGTLHGMLAADLASGHDSPLLQQVQEQAAPRRLPPPPLAWLGANALMKWGEWTAGAEL</sequence>
<dbReference type="PANTHER" id="PTHR13847:SF281">
    <property type="entry name" value="FAD DEPENDENT OXIDOREDUCTASE DOMAIN-CONTAINING PROTEIN"/>
    <property type="match status" value="1"/>
</dbReference>
<reference evidence="3 4" key="1">
    <citation type="journal article" date="2014" name="ISME J.">
        <title>Adaptation of an abundant Roseobacter RCA organism to pelagic systems revealed by genomic and transcriptomic analyses.</title>
        <authorList>
            <person name="Voget S."/>
            <person name="Wemheuer B."/>
            <person name="Brinkhoff T."/>
            <person name="Vollmers J."/>
            <person name="Dietrich S."/>
            <person name="Giebel H.A."/>
            <person name="Beardsley C."/>
            <person name="Sardemann C."/>
            <person name="Bakenhus I."/>
            <person name="Billerbeck S."/>
            <person name="Daniel R."/>
            <person name="Simon M."/>
        </authorList>
    </citation>
    <scope>NUCLEOTIDE SEQUENCE [LARGE SCALE GENOMIC DNA]</scope>
    <source>
        <strain evidence="3 4">RCA23</strain>
    </source>
</reference>
<dbReference type="PANTHER" id="PTHR13847">
    <property type="entry name" value="SARCOSINE DEHYDROGENASE-RELATED"/>
    <property type="match status" value="1"/>
</dbReference>
<dbReference type="EMBL" id="CP003984">
    <property type="protein sequence ID" value="AII86044.1"/>
    <property type="molecule type" value="Genomic_DNA"/>
</dbReference>
<proteinExistence type="predicted"/>
<dbReference type="AlphaFoldDB" id="A0AAN0RH28"/>
<keyword evidence="1" id="KW-0560">Oxidoreductase</keyword>
<keyword evidence="4" id="KW-1185">Reference proteome</keyword>
<feature type="domain" description="FAD dependent oxidoreductase" evidence="2">
    <location>
        <begin position="35"/>
        <end position="397"/>
    </location>
</feature>
<name>A0AAN0RH28_9RHOB</name>
<dbReference type="Gene3D" id="3.30.9.10">
    <property type="entry name" value="D-Amino Acid Oxidase, subunit A, domain 2"/>
    <property type="match status" value="1"/>
</dbReference>
<dbReference type="InterPro" id="IPR036188">
    <property type="entry name" value="FAD/NAD-bd_sf"/>
</dbReference>
<dbReference type="Pfam" id="PF01266">
    <property type="entry name" value="DAO"/>
    <property type="match status" value="1"/>
</dbReference>
<evidence type="ECO:0000256" key="1">
    <source>
        <dbReference type="ARBA" id="ARBA00023002"/>
    </source>
</evidence>
<evidence type="ECO:0000313" key="3">
    <source>
        <dbReference type="EMBL" id="AII86044.1"/>
    </source>
</evidence>
<organism evidence="3 4">
    <name type="scientific">Planktomarina temperata RCA23</name>
    <dbReference type="NCBI Taxonomy" id="666509"/>
    <lineage>
        <taxon>Bacteria</taxon>
        <taxon>Pseudomonadati</taxon>
        <taxon>Pseudomonadota</taxon>
        <taxon>Alphaproteobacteria</taxon>
        <taxon>Rhodobacterales</taxon>
        <taxon>Paracoccaceae</taxon>
        <taxon>Planktomarina</taxon>
    </lineage>
</organism>
<accession>A0AAN0RH28</accession>